<keyword evidence="10" id="KW-1185">Reference proteome</keyword>
<evidence type="ECO:0000256" key="5">
    <source>
        <dbReference type="SAM" id="Coils"/>
    </source>
</evidence>
<evidence type="ECO:0000256" key="3">
    <source>
        <dbReference type="ARBA" id="ARBA00022989"/>
    </source>
</evidence>
<dbReference type="PRINTS" id="PR01490">
    <property type="entry name" value="RTXTOXIND"/>
</dbReference>
<organism evidence="9 10">
    <name type="scientific">Polyangium sorediatum</name>
    <dbReference type="NCBI Taxonomy" id="889274"/>
    <lineage>
        <taxon>Bacteria</taxon>
        <taxon>Pseudomonadati</taxon>
        <taxon>Myxococcota</taxon>
        <taxon>Polyangia</taxon>
        <taxon>Polyangiales</taxon>
        <taxon>Polyangiaceae</taxon>
        <taxon>Polyangium</taxon>
    </lineage>
</organism>
<feature type="region of interest" description="Disordered" evidence="6">
    <location>
        <begin position="1"/>
        <end position="28"/>
    </location>
</feature>
<feature type="domain" description="Multidrug resistance protein MdtA-like barrel-sandwich hybrid" evidence="8">
    <location>
        <begin position="70"/>
        <end position="315"/>
    </location>
</feature>
<comment type="caution">
    <text evidence="9">The sequence shown here is derived from an EMBL/GenBank/DDBJ whole genome shotgun (WGS) entry which is preliminary data.</text>
</comment>
<sequence length="414" mass="42922">MSTATSASDVVPQAPSVEGSATAGASAKPKSKGRTLLFVLLLVAVVGGGGYWWTHRTVESTDNAQVDGEVIAVPARTGGTIAQVLFTENQQVKAGDTLAVLDDESAKAKVAQAEANVEAAEAAAEAAEADARVAAINALGNKSVAEASLQTAQGGVVSAADQLKEAEASVKSADTAFKQAETDRNRNRKLLEQGALPQASLDQAETSFAVAQANLEAARARLSTLRANIAVARSRTTEASAKLEQTSNVDALVAQAQARAKTARAQVAIAKATRDLAKLELSYTRIVAPADGVASKKTIAVGQQVASGQAIVQLVTPLLWVTANFKETQVEKMHAGQPARLVVDALPGVTLHGELESLSGATGSRFTLLPPDNASGNYTKVVQRVPVRVKLRDVPQGLVLRPGMSVELSIDTRG</sequence>
<feature type="transmembrane region" description="Helical" evidence="7">
    <location>
        <begin position="35"/>
        <end position="53"/>
    </location>
</feature>
<evidence type="ECO:0000313" key="10">
    <source>
        <dbReference type="Proteomes" id="UP001160301"/>
    </source>
</evidence>
<dbReference type="PANTHER" id="PTHR30386">
    <property type="entry name" value="MEMBRANE FUSION SUBUNIT OF EMRAB-TOLC MULTIDRUG EFFLUX PUMP"/>
    <property type="match status" value="1"/>
</dbReference>
<dbReference type="Pfam" id="PF25917">
    <property type="entry name" value="BSH_RND"/>
    <property type="match status" value="1"/>
</dbReference>
<evidence type="ECO:0000256" key="7">
    <source>
        <dbReference type="SAM" id="Phobius"/>
    </source>
</evidence>
<dbReference type="Gene3D" id="2.40.50.100">
    <property type="match status" value="1"/>
</dbReference>
<feature type="coiled-coil region" evidence="5">
    <location>
        <begin position="163"/>
        <end position="273"/>
    </location>
</feature>
<protein>
    <submittedName>
        <fullName evidence="9">HlyD family secretion protein</fullName>
    </submittedName>
</protein>
<dbReference type="InterPro" id="IPR058625">
    <property type="entry name" value="MdtA-like_BSH"/>
</dbReference>
<dbReference type="EMBL" id="JARZHI010000003">
    <property type="protein sequence ID" value="MDI1428715.1"/>
    <property type="molecule type" value="Genomic_DNA"/>
</dbReference>
<keyword evidence="5" id="KW-0175">Coiled coil</keyword>
<evidence type="ECO:0000313" key="9">
    <source>
        <dbReference type="EMBL" id="MDI1428715.1"/>
    </source>
</evidence>
<dbReference type="Proteomes" id="UP001160301">
    <property type="component" value="Unassembled WGS sequence"/>
</dbReference>
<gene>
    <name evidence="9" type="ORF">QHF89_04395</name>
</gene>
<dbReference type="RefSeq" id="WP_136967358.1">
    <property type="nucleotide sequence ID" value="NZ_JARZHI010000003.1"/>
</dbReference>
<dbReference type="PANTHER" id="PTHR30386:SF26">
    <property type="entry name" value="TRANSPORT PROTEIN COMB"/>
    <property type="match status" value="1"/>
</dbReference>
<evidence type="ECO:0000256" key="6">
    <source>
        <dbReference type="SAM" id="MobiDB-lite"/>
    </source>
</evidence>
<evidence type="ECO:0000256" key="1">
    <source>
        <dbReference type="ARBA" id="ARBA00004167"/>
    </source>
</evidence>
<comment type="subcellular location">
    <subcellularLocation>
        <location evidence="1">Membrane</location>
        <topology evidence="1">Single-pass membrane protein</topology>
    </subcellularLocation>
</comment>
<dbReference type="SUPFAM" id="SSF111369">
    <property type="entry name" value="HlyD-like secretion proteins"/>
    <property type="match status" value="3"/>
</dbReference>
<feature type="coiled-coil region" evidence="5">
    <location>
        <begin position="103"/>
        <end position="137"/>
    </location>
</feature>
<proteinExistence type="predicted"/>
<accession>A0ABT6NK74</accession>
<evidence type="ECO:0000259" key="8">
    <source>
        <dbReference type="Pfam" id="PF25917"/>
    </source>
</evidence>
<evidence type="ECO:0000256" key="4">
    <source>
        <dbReference type="ARBA" id="ARBA00023136"/>
    </source>
</evidence>
<evidence type="ECO:0000256" key="2">
    <source>
        <dbReference type="ARBA" id="ARBA00022692"/>
    </source>
</evidence>
<dbReference type="InterPro" id="IPR050739">
    <property type="entry name" value="MFP"/>
</dbReference>
<keyword evidence="2 7" id="KW-0812">Transmembrane</keyword>
<dbReference type="Gene3D" id="1.10.287.470">
    <property type="entry name" value="Helix hairpin bin"/>
    <property type="match status" value="1"/>
</dbReference>
<keyword evidence="4 7" id="KW-0472">Membrane</keyword>
<reference evidence="9 10" key="1">
    <citation type="submission" date="2023-04" db="EMBL/GenBank/DDBJ databases">
        <title>The genome sequence of Polyangium sorediatum DSM14670.</title>
        <authorList>
            <person name="Zhang X."/>
        </authorList>
    </citation>
    <scope>NUCLEOTIDE SEQUENCE [LARGE SCALE GENOMIC DNA]</scope>
    <source>
        <strain evidence="9 10">DSM 14670</strain>
    </source>
</reference>
<dbReference type="Gene3D" id="2.40.30.170">
    <property type="match status" value="1"/>
</dbReference>
<name>A0ABT6NK74_9BACT</name>
<keyword evidence="3 7" id="KW-1133">Transmembrane helix</keyword>